<dbReference type="GO" id="GO:0043022">
    <property type="term" value="F:ribosome binding"/>
    <property type="evidence" value="ECO:0007669"/>
    <property type="project" value="InterPro"/>
</dbReference>
<dbReference type="SUPFAM" id="SSF50447">
    <property type="entry name" value="Translation proteins"/>
    <property type="match status" value="1"/>
</dbReference>
<accession>A0A9D9E523</accession>
<reference evidence="8" key="2">
    <citation type="journal article" date="2021" name="PeerJ">
        <title>Extensive microbial diversity within the chicken gut microbiome revealed by metagenomics and culture.</title>
        <authorList>
            <person name="Gilroy R."/>
            <person name="Ravi A."/>
            <person name="Getino M."/>
            <person name="Pursley I."/>
            <person name="Horton D.L."/>
            <person name="Alikhan N.F."/>
            <person name="Baker D."/>
            <person name="Gharbi K."/>
            <person name="Hall N."/>
            <person name="Watson M."/>
            <person name="Adriaenssens E.M."/>
            <person name="Foster-Nyarko E."/>
            <person name="Jarju S."/>
            <person name="Secka A."/>
            <person name="Antonio M."/>
            <person name="Oren A."/>
            <person name="Chaudhuri R.R."/>
            <person name="La Ragione R."/>
            <person name="Hildebrand F."/>
            <person name="Pallen M.J."/>
        </authorList>
    </citation>
    <scope>NUCLEOTIDE SEQUENCE</scope>
    <source>
        <strain evidence="8">G3-4614</strain>
    </source>
</reference>
<evidence type="ECO:0000256" key="4">
    <source>
        <dbReference type="ARBA" id="ARBA00023186"/>
    </source>
</evidence>
<comment type="subunit">
    <text evidence="5">Binds ribosomal protein uS19.</text>
</comment>
<dbReference type="InterPro" id="IPR036976">
    <property type="entry name" value="RimM_N_sf"/>
</dbReference>
<evidence type="ECO:0000259" key="6">
    <source>
        <dbReference type="Pfam" id="PF01782"/>
    </source>
</evidence>
<dbReference type="SUPFAM" id="SSF50346">
    <property type="entry name" value="PRC-barrel domain"/>
    <property type="match status" value="1"/>
</dbReference>
<evidence type="ECO:0000256" key="5">
    <source>
        <dbReference type="HAMAP-Rule" id="MF_00014"/>
    </source>
</evidence>
<reference evidence="8" key="1">
    <citation type="submission" date="2020-10" db="EMBL/GenBank/DDBJ databases">
        <authorList>
            <person name="Gilroy R."/>
        </authorList>
    </citation>
    <scope>NUCLEOTIDE SEQUENCE</scope>
    <source>
        <strain evidence="8">G3-4614</strain>
    </source>
</reference>
<organism evidence="8 9">
    <name type="scientific">Candidatus Caccoplasma merdipullorum</name>
    <dbReference type="NCBI Taxonomy" id="2840718"/>
    <lineage>
        <taxon>Bacteria</taxon>
        <taxon>Pseudomonadati</taxon>
        <taxon>Bacteroidota</taxon>
        <taxon>Bacteroidia</taxon>
        <taxon>Bacteroidales</taxon>
        <taxon>Bacteroidaceae</taxon>
        <taxon>Bacteroidaceae incertae sedis</taxon>
        <taxon>Candidatus Caccoplasma</taxon>
    </lineage>
</organism>
<dbReference type="InterPro" id="IPR056792">
    <property type="entry name" value="PRC_RimM"/>
</dbReference>
<dbReference type="PANTHER" id="PTHR33692">
    <property type="entry name" value="RIBOSOME MATURATION FACTOR RIMM"/>
    <property type="match status" value="1"/>
</dbReference>
<dbReference type="GO" id="GO:0042274">
    <property type="term" value="P:ribosomal small subunit biogenesis"/>
    <property type="evidence" value="ECO:0007669"/>
    <property type="project" value="UniProtKB-UniRule"/>
</dbReference>
<dbReference type="InterPro" id="IPR009000">
    <property type="entry name" value="Transl_B-barrel_sf"/>
</dbReference>
<keyword evidence="2 5" id="KW-0690">Ribosome biogenesis</keyword>
<evidence type="ECO:0000259" key="7">
    <source>
        <dbReference type="Pfam" id="PF24986"/>
    </source>
</evidence>
<dbReference type="NCBIfam" id="TIGR02273">
    <property type="entry name" value="16S_RimM"/>
    <property type="match status" value="1"/>
</dbReference>
<feature type="domain" description="Ribosome maturation factor RimM PRC barrel" evidence="7">
    <location>
        <begin position="105"/>
        <end position="168"/>
    </location>
</feature>
<evidence type="ECO:0000313" key="9">
    <source>
        <dbReference type="Proteomes" id="UP000823636"/>
    </source>
</evidence>
<dbReference type="HAMAP" id="MF_00014">
    <property type="entry name" value="Ribosome_mat_RimM"/>
    <property type="match status" value="1"/>
</dbReference>
<dbReference type="Pfam" id="PF24986">
    <property type="entry name" value="PRC_RimM"/>
    <property type="match status" value="1"/>
</dbReference>
<comment type="caution">
    <text evidence="8">The sequence shown here is derived from an EMBL/GenBank/DDBJ whole genome shotgun (WGS) entry which is preliminary data.</text>
</comment>
<comment type="subcellular location">
    <subcellularLocation>
        <location evidence="5">Cytoplasm</location>
    </subcellularLocation>
</comment>
<evidence type="ECO:0000256" key="1">
    <source>
        <dbReference type="ARBA" id="ARBA00022490"/>
    </source>
</evidence>
<comment type="function">
    <text evidence="5">An accessory protein needed during the final step in the assembly of 30S ribosomal subunit, possibly for assembly of the head region. Essential for efficient processing of 16S rRNA. May be needed both before and after RbfA during the maturation of 16S rRNA. It has affinity for free ribosomal 30S subunits but not for 70S ribosomes.</text>
</comment>
<gene>
    <name evidence="5 8" type="primary">rimM</name>
    <name evidence="8" type="ORF">IAC54_06460</name>
</gene>
<dbReference type="AlphaFoldDB" id="A0A9D9E523"/>
<sequence length="171" mass="18649">MIDRAELTEIGKIVKTHGVGGELVAVISREDTDFDASEYLVCDIDGIYVPFFLASYRYKGVNSVILKFDDIDNIAETATMINRKLYIPKEKSAGTSESAVISDTLSGYSITISGDKIGTIVAIDGTPENPLFVVEGETKEYLIPATEDFVTGIDDEAKTIEMKLPEGLLEL</sequence>
<dbReference type="PANTHER" id="PTHR33692:SF1">
    <property type="entry name" value="RIBOSOME MATURATION FACTOR RIMM"/>
    <property type="match status" value="1"/>
</dbReference>
<comment type="domain">
    <text evidence="5">The PRC barrel domain binds ribosomal protein uS19.</text>
</comment>
<dbReference type="InterPro" id="IPR011033">
    <property type="entry name" value="PRC_barrel-like_sf"/>
</dbReference>
<keyword evidence="4 5" id="KW-0143">Chaperone</keyword>
<comment type="similarity">
    <text evidence="5">Belongs to the RimM family.</text>
</comment>
<dbReference type="EMBL" id="JADIMW010000068">
    <property type="protein sequence ID" value="MBO8438523.1"/>
    <property type="molecule type" value="Genomic_DNA"/>
</dbReference>
<dbReference type="GO" id="GO:0006364">
    <property type="term" value="P:rRNA processing"/>
    <property type="evidence" value="ECO:0007669"/>
    <property type="project" value="UniProtKB-UniRule"/>
</dbReference>
<dbReference type="Gene3D" id="2.30.30.240">
    <property type="entry name" value="PRC-barrel domain"/>
    <property type="match status" value="1"/>
</dbReference>
<keyword evidence="1 5" id="KW-0963">Cytoplasm</keyword>
<dbReference type="Proteomes" id="UP000823636">
    <property type="component" value="Unassembled WGS sequence"/>
</dbReference>
<dbReference type="Gene3D" id="2.40.30.60">
    <property type="entry name" value="RimM"/>
    <property type="match status" value="1"/>
</dbReference>
<name>A0A9D9E523_9BACT</name>
<dbReference type="InterPro" id="IPR011961">
    <property type="entry name" value="RimM"/>
</dbReference>
<keyword evidence="3 5" id="KW-0698">rRNA processing</keyword>
<dbReference type="InterPro" id="IPR002676">
    <property type="entry name" value="RimM_N"/>
</dbReference>
<dbReference type="GO" id="GO:0005737">
    <property type="term" value="C:cytoplasm"/>
    <property type="evidence" value="ECO:0007669"/>
    <property type="project" value="UniProtKB-SubCell"/>
</dbReference>
<evidence type="ECO:0000256" key="2">
    <source>
        <dbReference type="ARBA" id="ARBA00022517"/>
    </source>
</evidence>
<evidence type="ECO:0000313" key="8">
    <source>
        <dbReference type="EMBL" id="MBO8438523.1"/>
    </source>
</evidence>
<dbReference type="Pfam" id="PF01782">
    <property type="entry name" value="RimM"/>
    <property type="match status" value="1"/>
</dbReference>
<protein>
    <recommendedName>
        <fullName evidence="5">Ribosome maturation factor RimM</fullName>
    </recommendedName>
</protein>
<feature type="domain" description="RimM N-terminal" evidence="6">
    <location>
        <begin position="10"/>
        <end position="90"/>
    </location>
</feature>
<evidence type="ECO:0000256" key="3">
    <source>
        <dbReference type="ARBA" id="ARBA00022552"/>
    </source>
</evidence>
<proteinExistence type="inferred from homology"/>
<dbReference type="GO" id="GO:0005840">
    <property type="term" value="C:ribosome"/>
    <property type="evidence" value="ECO:0007669"/>
    <property type="project" value="InterPro"/>
</dbReference>